<accession>A0A3M2RBX2</accession>
<protein>
    <submittedName>
        <fullName evidence="9">Lysophospholipid transporter LplT</fullName>
    </submittedName>
</protein>
<keyword evidence="2" id="KW-0813">Transport</keyword>
<sequence>MEDHSQFRLLSERRFAPFFVTQFAGAFNDNLFKNALLLLVTYNAGGLFGLSSDVVVNLAAMLFILPFFLFSAVAGQIADRYEKSGIIRWVKLAEVAIMAVAAVGLWFGWHEMLLLLLFLMGVQSAFFGPVKYAILPQTLDNSELVGGNALVEMGTFVAILLGTLVAGVMMKAPLPGPMIAIAVLVVAGLGLLSALKIPKAEAAAPDLKINFSPLKETWKLMAIAKENHNVLLSVVAISWFWFLGAAYLTQFPGFAKDELLGDETVVTVLLAIFTVGIAVGSMVCERMSGHKVELGIVPIGSLGLSLFGIDLYLHMPAQPVPSDWWMIFTDGSYRRVALDLLGIGVSGGLFIVPLYAFVQQETPPETRARVIAALNVFNALFMVASALLGMLMLGVIGLSIPEFFLVLSIMNLLVAAFVYQQVPEFALRFVIWMMSHTIYRVKHHDLERIPEEGPVLLVCNHVSYMDAPVIAGAVKRPIRFVMDHHIFSTPVLGTFFRMAKTIPIGPKAKVPEIYESAFERIDEELAAGNVVCIFPEGRLTSDGDVAAFKSGVELILQRRPVPVVPLALRGLWGSFFSHCGGPALTHLPTRFWSRIHLLADHPVSPEAASAEVLEAKVKSLRGPHP</sequence>
<evidence type="ECO:0000256" key="6">
    <source>
        <dbReference type="ARBA" id="ARBA00023136"/>
    </source>
</evidence>
<dbReference type="CDD" id="cd06173">
    <property type="entry name" value="MFS_MefA_like"/>
    <property type="match status" value="1"/>
</dbReference>
<keyword evidence="4 7" id="KW-0812">Transmembrane</keyword>
<dbReference type="InterPro" id="IPR011701">
    <property type="entry name" value="MFS"/>
</dbReference>
<gene>
    <name evidence="9" type="primary">lplT</name>
    <name evidence="9" type="ORF">DOQ08_02242</name>
</gene>
<evidence type="ECO:0000256" key="2">
    <source>
        <dbReference type="ARBA" id="ARBA00022448"/>
    </source>
</evidence>
<dbReference type="PANTHER" id="PTHR43266:SF2">
    <property type="entry name" value="MAJOR FACILITATOR SUPERFAMILY (MFS) PROFILE DOMAIN-CONTAINING PROTEIN"/>
    <property type="match status" value="1"/>
</dbReference>
<comment type="subcellular location">
    <subcellularLocation>
        <location evidence="1">Cell membrane</location>
        <topology evidence="1">Multi-pass membrane protein</topology>
    </subcellularLocation>
</comment>
<feature type="domain" description="Phospholipid/glycerol acyltransferase" evidence="8">
    <location>
        <begin position="455"/>
        <end position="571"/>
    </location>
</feature>
<keyword evidence="3" id="KW-1003">Cell membrane</keyword>
<dbReference type="SUPFAM" id="SSF103473">
    <property type="entry name" value="MFS general substrate transporter"/>
    <property type="match status" value="1"/>
</dbReference>
<dbReference type="CDD" id="cd07989">
    <property type="entry name" value="LPLAT_AGPAT-like"/>
    <property type="match status" value="1"/>
</dbReference>
<evidence type="ECO:0000256" key="5">
    <source>
        <dbReference type="ARBA" id="ARBA00022989"/>
    </source>
</evidence>
<dbReference type="Proteomes" id="UP000265903">
    <property type="component" value="Unassembled WGS sequence"/>
</dbReference>
<feature type="transmembrane region" description="Helical" evidence="7">
    <location>
        <begin position="296"/>
        <end position="315"/>
    </location>
</feature>
<evidence type="ECO:0000256" key="1">
    <source>
        <dbReference type="ARBA" id="ARBA00004651"/>
    </source>
</evidence>
<dbReference type="GO" id="GO:0016746">
    <property type="term" value="F:acyltransferase activity"/>
    <property type="evidence" value="ECO:0007669"/>
    <property type="project" value="InterPro"/>
</dbReference>
<dbReference type="EMBL" id="QMDL01000003">
    <property type="protein sequence ID" value="RMJ02778.1"/>
    <property type="molecule type" value="Genomic_DNA"/>
</dbReference>
<feature type="transmembrane region" description="Helical" evidence="7">
    <location>
        <begin position="403"/>
        <end position="419"/>
    </location>
</feature>
<organism evidence="9 10">
    <name type="scientific">Marinobacter litoralis</name>
    <dbReference type="NCBI Taxonomy" id="187981"/>
    <lineage>
        <taxon>Bacteria</taxon>
        <taxon>Pseudomonadati</taxon>
        <taxon>Pseudomonadota</taxon>
        <taxon>Gammaproteobacteria</taxon>
        <taxon>Pseudomonadales</taxon>
        <taxon>Marinobacteraceae</taxon>
        <taxon>Marinobacter</taxon>
    </lineage>
</organism>
<keyword evidence="10" id="KW-1185">Reference proteome</keyword>
<dbReference type="RefSeq" id="WP_114335003.1">
    <property type="nucleotide sequence ID" value="NZ_QMDL01000003.1"/>
</dbReference>
<dbReference type="InterPro" id="IPR002123">
    <property type="entry name" value="Plipid/glycerol_acylTrfase"/>
</dbReference>
<dbReference type="Pfam" id="PF07690">
    <property type="entry name" value="MFS_1"/>
    <property type="match status" value="1"/>
</dbReference>
<evidence type="ECO:0000256" key="3">
    <source>
        <dbReference type="ARBA" id="ARBA00022475"/>
    </source>
</evidence>
<feature type="transmembrane region" description="Helical" evidence="7">
    <location>
        <begin position="54"/>
        <end position="74"/>
    </location>
</feature>
<dbReference type="SUPFAM" id="SSF69593">
    <property type="entry name" value="Glycerol-3-phosphate (1)-acyltransferase"/>
    <property type="match status" value="1"/>
</dbReference>
<dbReference type="OrthoDB" id="9803968at2"/>
<dbReference type="SMART" id="SM00563">
    <property type="entry name" value="PlsC"/>
    <property type="match status" value="1"/>
</dbReference>
<feature type="transmembrane region" description="Helical" evidence="7">
    <location>
        <begin position="264"/>
        <end position="284"/>
    </location>
</feature>
<dbReference type="GO" id="GO:0022857">
    <property type="term" value="F:transmembrane transporter activity"/>
    <property type="evidence" value="ECO:0007669"/>
    <property type="project" value="InterPro"/>
</dbReference>
<feature type="transmembrane region" description="Helical" evidence="7">
    <location>
        <begin position="147"/>
        <end position="170"/>
    </location>
</feature>
<keyword evidence="5 7" id="KW-1133">Transmembrane helix</keyword>
<reference evidence="9 10" key="1">
    <citation type="submission" date="2018-08" db="EMBL/GenBank/DDBJ databases">
        <title>Whole Genome Sequence of the Moderate Halophilic Marine Bacterium Marinobacter litoralis Sw-45.</title>
        <authorList>
            <person name="Musa H."/>
        </authorList>
    </citation>
    <scope>NUCLEOTIDE SEQUENCE [LARGE SCALE GENOMIC DNA]</scope>
    <source>
        <strain evidence="9 10">Sw-45</strain>
    </source>
</reference>
<dbReference type="PANTHER" id="PTHR43266">
    <property type="entry name" value="MACROLIDE-EFFLUX PROTEIN"/>
    <property type="match status" value="1"/>
</dbReference>
<dbReference type="Pfam" id="PF01553">
    <property type="entry name" value="Acyltransferase"/>
    <property type="match status" value="1"/>
</dbReference>
<evidence type="ECO:0000259" key="8">
    <source>
        <dbReference type="SMART" id="SM00563"/>
    </source>
</evidence>
<dbReference type="Gene3D" id="1.20.1250.20">
    <property type="entry name" value="MFS general substrate transporter like domains"/>
    <property type="match status" value="1"/>
</dbReference>
<feature type="transmembrane region" description="Helical" evidence="7">
    <location>
        <begin position="86"/>
        <end position="107"/>
    </location>
</feature>
<keyword evidence="6 7" id="KW-0472">Membrane</keyword>
<name>A0A3M2RBX2_9GAMM</name>
<evidence type="ECO:0000313" key="9">
    <source>
        <dbReference type="EMBL" id="RMJ02778.1"/>
    </source>
</evidence>
<dbReference type="InterPro" id="IPR036259">
    <property type="entry name" value="MFS_trans_sf"/>
</dbReference>
<feature type="transmembrane region" description="Helical" evidence="7">
    <location>
        <begin position="229"/>
        <end position="249"/>
    </location>
</feature>
<comment type="caution">
    <text evidence="9">The sequence shown here is derived from an EMBL/GenBank/DDBJ whole genome shotgun (WGS) entry which is preliminary data.</text>
</comment>
<evidence type="ECO:0000256" key="4">
    <source>
        <dbReference type="ARBA" id="ARBA00022692"/>
    </source>
</evidence>
<feature type="transmembrane region" description="Helical" evidence="7">
    <location>
        <begin position="176"/>
        <end position="195"/>
    </location>
</feature>
<proteinExistence type="predicted"/>
<feature type="transmembrane region" description="Helical" evidence="7">
    <location>
        <begin position="335"/>
        <end position="358"/>
    </location>
</feature>
<dbReference type="GO" id="GO:0005886">
    <property type="term" value="C:plasma membrane"/>
    <property type="evidence" value="ECO:0007669"/>
    <property type="project" value="UniProtKB-SubCell"/>
</dbReference>
<evidence type="ECO:0000256" key="7">
    <source>
        <dbReference type="SAM" id="Phobius"/>
    </source>
</evidence>
<dbReference type="AlphaFoldDB" id="A0A3M2RBX2"/>
<feature type="transmembrane region" description="Helical" evidence="7">
    <location>
        <begin position="113"/>
        <end position="135"/>
    </location>
</feature>
<feature type="transmembrane region" description="Helical" evidence="7">
    <location>
        <begin position="370"/>
        <end position="397"/>
    </location>
</feature>
<evidence type="ECO:0000313" key="10">
    <source>
        <dbReference type="Proteomes" id="UP000265903"/>
    </source>
</evidence>